<gene>
    <name evidence="2" type="ORF">G3A44_06405</name>
</gene>
<protein>
    <submittedName>
        <fullName evidence="2">Uncharacterized protein</fullName>
    </submittedName>
</protein>
<dbReference type="RefSeq" id="WP_163456669.1">
    <property type="nucleotide sequence ID" value="NZ_JAAGOH010000005.1"/>
</dbReference>
<name>A0A7C9TJ66_9BURK</name>
<evidence type="ECO:0000256" key="1">
    <source>
        <dbReference type="SAM" id="MobiDB-lite"/>
    </source>
</evidence>
<proteinExistence type="predicted"/>
<dbReference type="EMBL" id="JAAGOH010000005">
    <property type="protein sequence ID" value="NDY90824.1"/>
    <property type="molecule type" value="Genomic_DNA"/>
</dbReference>
<evidence type="ECO:0000313" key="3">
    <source>
        <dbReference type="Proteomes" id="UP000484255"/>
    </source>
</evidence>
<evidence type="ECO:0000313" key="2">
    <source>
        <dbReference type="EMBL" id="NDY90824.1"/>
    </source>
</evidence>
<comment type="caution">
    <text evidence="2">The sequence shown here is derived from an EMBL/GenBank/DDBJ whole genome shotgun (WGS) entry which is preliminary data.</text>
</comment>
<reference evidence="2 3" key="1">
    <citation type="submission" date="2020-02" db="EMBL/GenBank/DDBJ databases">
        <title>Ideonella bacterium strain TBM-1.</title>
        <authorList>
            <person name="Chen W.-M."/>
        </authorList>
    </citation>
    <scope>NUCLEOTIDE SEQUENCE [LARGE SCALE GENOMIC DNA]</scope>
    <source>
        <strain evidence="2 3">TBM-1</strain>
    </source>
</reference>
<organism evidence="2 3">
    <name type="scientific">Ideonella livida</name>
    <dbReference type="NCBI Taxonomy" id="2707176"/>
    <lineage>
        <taxon>Bacteria</taxon>
        <taxon>Pseudomonadati</taxon>
        <taxon>Pseudomonadota</taxon>
        <taxon>Betaproteobacteria</taxon>
        <taxon>Burkholderiales</taxon>
        <taxon>Sphaerotilaceae</taxon>
        <taxon>Ideonella</taxon>
    </lineage>
</organism>
<feature type="region of interest" description="Disordered" evidence="1">
    <location>
        <begin position="104"/>
        <end position="135"/>
    </location>
</feature>
<dbReference type="Proteomes" id="UP000484255">
    <property type="component" value="Unassembled WGS sequence"/>
</dbReference>
<dbReference type="AlphaFoldDB" id="A0A7C9TJ66"/>
<accession>A0A7C9TJ66</accession>
<sequence length="169" mass="17835">MARPLLLLGCPGSAVELLAARLSRQPPGRPAEHGPLRLITIDRPPAAGELESLRASRTRVWLCPLPQPAAPGARDLEDRWRTALLASGLDFSVVAAWSPGWPGAPGAEAASPGPEIQASGATGPQQAAAQASGEHPGCLTPWGNCDCDVPGLEQATWARWRQYRDDRAV</sequence>
<keyword evidence="3" id="KW-1185">Reference proteome</keyword>
<feature type="compositionally biased region" description="Low complexity" evidence="1">
    <location>
        <begin position="104"/>
        <end position="133"/>
    </location>
</feature>